<organism evidence="9 10">
    <name type="scientific">Geomesophilobacter sediminis</name>
    <dbReference type="NCBI Taxonomy" id="2798584"/>
    <lineage>
        <taxon>Bacteria</taxon>
        <taxon>Pseudomonadati</taxon>
        <taxon>Thermodesulfobacteriota</taxon>
        <taxon>Desulfuromonadia</taxon>
        <taxon>Geobacterales</taxon>
        <taxon>Geobacteraceae</taxon>
        <taxon>Geomesophilobacter</taxon>
    </lineage>
</organism>
<reference evidence="9" key="1">
    <citation type="submission" date="2020-12" db="EMBL/GenBank/DDBJ databases">
        <title>Geomonas sp. Red875, isolated from river sediment.</title>
        <authorList>
            <person name="Xu Z."/>
            <person name="Zhang Z."/>
            <person name="Masuda Y."/>
            <person name="Itoh H."/>
            <person name="Senoo K."/>
        </authorList>
    </citation>
    <scope>NUCLEOTIDE SEQUENCE</scope>
    <source>
        <strain evidence="9">Red875</strain>
    </source>
</reference>
<keyword evidence="4" id="KW-0378">Hydrolase</keyword>
<evidence type="ECO:0000256" key="7">
    <source>
        <dbReference type="SAM" id="Phobius"/>
    </source>
</evidence>
<comment type="subcellular location">
    <subcellularLocation>
        <location evidence="1">Cell membrane</location>
        <topology evidence="1">Multi-pass membrane protein</topology>
    </subcellularLocation>
</comment>
<feature type="transmembrane region" description="Helical" evidence="7">
    <location>
        <begin position="163"/>
        <end position="179"/>
    </location>
</feature>
<evidence type="ECO:0000313" key="10">
    <source>
        <dbReference type="Proteomes" id="UP000636888"/>
    </source>
</evidence>
<evidence type="ECO:0000256" key="6">
    <source>
        <dbReference type="ARBA" id="ARBA00023136"/>
    </source>
</evidence>
<keyword evidence="3 7" id="KW-0812">Transmembrane</keyword>
<sequence>MNYFDSSIIHFINGFARHSWSFDAVTTWLTADQFQKSGMVALLMWWAWFTPGENQDANREKLAAASLLAPFSLLVSRLISYLIPFRLRPLHTEELHTIPAFTMDPDNLIDWNSFPSDHAALFFTLAAGIFAVSRRTGILALVYVFIVICLPRVYLGIHYPTDILAGGLLGFGIGSLVLIPRVRVLLCGRLLGWMKSRPQLFYACSFFYTFQIADSFGWVRDTAVFAATIFVAVMEHHFS</sequence>
<dbReference type="RefSeq" id="WP_199382881.1">
    <property type="nucleotide sequence ID" value="NZ_JAEMHM010000003.1"/>
</dbReference>
<feature type="transmembrane region" description="Helical" evidence="7">
    <location>
        <begin position="138"/>
        <end position="157"/>
    </location>
</feature>
<protein>
    <submittedName>
        <fullName evidence="9">Phosphatase PAP2 family protein</fullName>
    </submittedName>
</protein>
<evidence type="ECO:0000256" key="5">
    <source>
        <dbReference type="ARBA" id="ARBA00022989"/>
    </source>
</evidence>
<dbReference type="InterPro" id="IPR036938">
    <property type="entry name" value="PAP2/HPO_sf"/>
</dbReference>
<keyword evidence="5 7" id="KW-1133">Transmembrane helix</keyword>
<dbReference type="PANTHER" id="PTHR14969">
    <property type="entry name" value="SPHINGOSINE-1-PHOSPHATE PHOSPHOHYDROLASE"/>
    <property type="match status" value="1"/>
</dbReference>
<gene>
    <name evidence="9" type="ORF">JFN93_04915</name>
</gene>
<dbReference type="Gene3D" id="1.20.144.10">
    <property type="entry name" value="Phosphatidic acid phosphatase type 2/haloperoxidase"/>
    <property type="match status" value="1"/>
</dbReference>
<evidence type="ECO:0000256" key="1">
    <source>
        <dbReference type="ARBA" id="ARBA00004651"/>
    </source>
</evidence>
<dbReference type="GO" id="GO:0005886">
    <property type="term" value="C:plasma membrane"/>
    <property type="evidence" value="ECO:0007669"/>
    <property type="project" value="UniProtKB-SubCell"/>
</dbReference>
<dbReference type="AlphaFoldDB" id="A0A8J7JBR8"/>
<proteinExistence type="predicted"/>
<evidence type="ECO:0000259" key="8">
    <source>
        <dbReference type="SMART" id="SM00014"/>
    </source>
</evidence>
<dbReference type="SMART" id="SM00014">
    <property type="entry name" value="acidPPc"/>
    <property type="match status" value="1"/>
</dbReference>
<feature type="domain" description="Phosphatidic acid phosphatase type 2/haloperoxidase" evidence="8">
    <location>
        <begin position="61"/>
        <end position="178"/>
    </location>
</feature>
<dbReference type="GO" id="GO:0016787">
    <property type="term" value="F:hydrolase activity"/>
    <property type="evidence" value="ECO:0007669"/>
    <property type="project" value="UniProtKB-KW"/>
</dbReference>
<keyword evidence="2" id="KW-1003">Cell membrane</keyword>
<dbReference type="PANTHER" id="PTHR14969:SF62">
    <property type="entry name" value="DECAPRENYLPHOSPHORYL-5-PHOSPHORIBOSE PHOSPHATASE RV3807C-RELATED"/>
    <property type="match status" value="1"/>
</dbReference>
<name>A0A8J7JBR8_9BACT</name>
<dbReference type="SUPFAM" id="SSF48317">
    <property type="entry name" value="Acid phosphatase/Vanadium-dependent haloperoxidase"/>
    <property type="match status" value="1"/>
</dbReference>
<dbReference type="EMBL" id="JAEMHM010000003">
    <property type="protein sequence ID" value="MBJ6724043.1"/>
    <property type="molecule type" value="Genomic_DNA"/>
</dbReference>
<dbReference type="InterPro" id="IPR000326">
    <property type="entry name" value="PAP2/HPO"/>
</dbReference>
<evidence type="ECO:0000256" key="3">
    <source>
        <dbReference type="ARBA" id="ARBA00022692"/>
    </source>
</evidence>
<keyword evidence="10" id="KW-1185">Reference proteome</keyword>
<evidence type="ECO:0000256" key="4">
    <source>
        <dbReference type="ARBA" id="ARBA00022801"/>
    </source>
</evidence>
<dbReference type="Pfam" id="PF01569">
    <property type="entry name" value="PAP2"/>
    <property type="match status" value="1"/>
</dbReference>
<evidence type="ECO:0000256" key="2">
    <source>
        <dbReference type="ARBA" id="ARBA00022475"/>
    </source>
</evidence>
<keyword evidence="6 7" id="KW-0472">Membrane</keyword>
<dbReference type="Proteomes" id="UP000636888">
    <property type="component" value="Unassembled WGS sequence"/>
</dbReference>
<accession>A0A8J7JBR8</accession>
<comment type="caution">
    <text evidence="9">The sequence shown here is derived from an EMBL/GenBank/DDBJ whole genome shotgun (WGS) entry which is preliminary data.</text>
</comment>
<evidence type="ECO:0000313" key="9">
    <source>
        <dbReference type="EMBL" id="MBJ6724043.1"/>
    </source>
</evidence>